<comment type="similarity">
    <text evidence="4">Belongs to the WD repeat coronin family.</text>
</comment>
<dbReference type="SMART" id="SM01167">
    <property type="entry name" value="DUF1900"/>
    <property type="match status" value="1"/>
</dbReference>
<dbReference type="InterPro" id="IPR036322">
    <property type="entry name" value="WD40_repeat_dom_sf"/>
</dbReference>
<keyword evidence="7" id="KW-1185">Reference proteome</keyword>
<dbReference type="InterPro" id="IPR015943">
    <property type="entry name" value="WD40/YVTN_repeat-like_dom_sf"/>
</dbReference>
<dbReference type="GO" id="GO:0051015">
    <property type="term" value="F:actin filament binding"/>
    <property type="evidence" value="ECO:0007669"/>
    <property type="project" value="TreeGrafter"/>
</dbReference>
<evidence type="ECO:0000256" key="2">
    <source>
        <dbReference type="ARBA" id="ARBA00022737"/>
    </source>
</evidence>
<dbReference type="GO" id="GO:0007015">
    <property type="term" value="P:actin filament organization"/>
    <property type="evidence" value="ECO:0007669"/>
    <property type="project" value="TreeGrafter"/>
</dbReference>
<organism evidence="6 7">
    <name type="scientific">Reticulomyxa filosa</name>
    <dbReference type="NCBI Taxonomy" id="46433"/>
    <lineage>
        <taxon>Eukaryota</taxon>
        <taxon>Sar</taxon>
        <taxon>Rhizaria</taxon>
        <taxon>Retaria</taxon>
        <taxon>Foraminifera</taxon>
        <taxon>Monothalamids</taxon>
        <taxon>Reticulomyxidae</taxon>
        <taxon>Reticulomyxa</taxon>
    </lineage>
</organism>
<accession>X6N6X4</accession>
<dbReference type="SUPFAM" id="SSF50978">
    <property type="entry name" value="WD40 repeat-like"/>
    <property type="match status" value="1"/>
</dbReference>
<evidence type="ECO:0000313" key="7">
    <source>
        <dbReference type="Proteomes" id="UP000023152"/>
    </source>
</evidence>
<evidence type="ECO:0000256" key="3">
    <source>
        <dbReference type="PROSITE-ProRule" id="PRU00221"/>
    </source>
</evidence>
<dbReference type="InterPro" id="IPR019775">
    <property type="entry name" value="WD40_repeat_CS"/>
</dbReference>
<feature type="non-terminal residue" evidence="6">
    <location>
        <position position="1"/>
    </location>
</feature>
<sequence length="340" mass="37776">VTKPTVLLEGHQKKVTFIKFHPSANNIVATGAFDRTVKVWNIETGSCVSTFDQCQDTVMTMEWNGDGSRIACAGKDSAIRMYDPRSVEGAQSIADAFDGSKGSKVFWAENLGWIGGTGFSRSAKRQMKIWDVRKIDKALFENDIDQAASVLYPNFDNDNGILYLVGKGEGNITYYELVNDDKIAYLLSAYRNPEPQKGGGWLPKRACDVWKCEIGRFYKLTASTVIPISFIVPRKAGAEVFQEDIFPNAYAGRPALQAEDWLKGENKQPVTMSMNPALREDNPQSGSTSFTKKKTYAELEQENDELRTRIAQLEAELAKTSGSDTTTETTDKVDEKEATD</sequence>
<dbReference type="PROSITE" id="PS50082">
    <property type="entry name" value="WD_REPEATS_2"/>
    <property type="match status" value="1"/>
</dbReference>
<proteinExistence type="inferred from homology"/>
<feature type="region of interest" description="Disordered" evidence="5">
    <location>
        <begin position="315"/>
        <end position="340"/>
    </location>
</feature>
<dbReference type="Gene3D" id="2.130.10.10">
    <property type="entry name" value="YVTN repeat-like/Quinoprotein amine dehydrogenase"/>
    <property type="match status" value="1"/>
</dbReference>
<dbReference type="AlphaFoldDB" id="X6N6X4"/>
<dbReference type="Proteomes" id="UP000023152">
    <property type="component" value="Unassembled WGS sequence"/>
</dbReference>
<protein>
    <recommendedName>
        <fullName evidence="4">Coronin</fullName>
    </recommendedName>
</protein>
<name>X6N6X4_RETFI</name>
<dbReference type="InterPro" id="IPR015505">
    <property type="entry name" value="Coronin"/>
</dbReference>
<feature type="compositionally biased region" description="Low complexity" evidence="5">
    <location>
        <begin position="318"/>
        <end position="328"/>
    </location>
</feature>
<dbReference type="InterPro" id="IPR001680">
    <property type="entry name" value="WD40_rpt"/>
</dbReference>
<dbReference type="PANTHER" id="PTHR10856">
    <property type="entry name" value="CORONIN"/>
    <property type="match status" value="1"/>
</dbReference>
<keyword evidence="2 4" id="KW-0677">Repeat</keyword>
<feature type="region of interest" description="Disordered" evidence="5">
    <location>
        <begin position="273"/>
        <end position="294"/>
    </location>
</feature>
<comment type="caution">
    <text evidence="6">The sequence shown here is derived from an EMBL/GenBank/DDBJ whole genome shotgun (WGS) entry which is preliminary data.</text>
</comment>
<evidence type="ECO:0000256" key="5">
    <source>
        <dbReference type="SAM" id="MobiDB-lite"/>
    </source>
</evidence>
<evidence type="ECO:0000313" key="6">
    <source>
        <dbReference type="EMBL" id="ETO21791.1"/>
    </source>
</evidence>
<feature type="compositionally biased region" description="Basic and acidic residues" evidence="5">
    <location>
        <begin position="329"/>
        <end position="340"/>
    </location>
</feature>
<gene>
    <name evidence="6" type="ORF">RFI_15413</name>
</gene>
<feature type="repeat" description="WD" evidence="3">
    <location>
        <begin position="8"/>
        <end position="50"/>
    </location>
</feature>
<dbReference type="PROSITE" id="PS00678">
    <property type="entry name" value="WD_REPEATS_1"/>
    <property type="match status" value="1"/>
</dbReference>
<dbReference type="PANTHER" id="PTHR10856:SF0">
    <property type="entry name" value="CORONIN"/>
    <property type="match status" value="1"/>
</dbReference>
<dbReference type="Pfam" id="PF16300">
    <property type="entry name" value="WD40_4"/>
    <property type="match status" value="1"/>
</dbReference>
<dbReference type="EMBL" id="ASPP01011289">
    <property type="protein sequence ID" value="ETO21791.1"/>
    <property type="molecule type" value="Genomic_DNA"/>
</dbReference>
<dbReference type="SMART" id="SM00320">
    <property type="entry name" value="WD40"/>
    <property type="match status" value="2"/>
</dbReference>
<evidence type="ECO:0000256" key="1">
    <source>
        <dbReference type="ARBA" id="ARBA00022574"/>
    </source>
</evidence>
<dbReference type="PROSITE" id="PS50294">
    <property type="entry name" value="WD_REPEATS_REGION"/>
    <property type="match status" value="1"/>
</dbReference>
<dbReference type="Pfam" id="PF00400">
    <property type="entry name" value="WD40"/>
    <property type="match status" value="2"/>
</dbReference>
<reference evidence="6 7" key="1">
    <citation type="journal article" date="2013" name="Curr. Biol.">
        <title>The Genome of the Foraminiferan Reticulomyxa filosa.</title>
        <authorList>
            <person name="Glockner G."/>
            <person name="Hulsmann N."/>
            <person name="Schleicher M."/>
            <person name="Noegel A.A."/>
            <person name="Eichinger L."/>
            <person name="Gallinger C."/>
            <person name="Pawlowski J."/>
            <person name="Sierra R."/>
            <person name="Euteneuer U."/>
            <person name="Pillet L."/>
            <person name="Moustafa A."/>
            <person name="Platzer M."/>
            <person name="Groth M."/>
            <person name="Szafranski K."/>
            <person name="Schliwa M."/>
        </authorList>
    </citation>
    <scope>NUCLEOTIDE SEQUENCE [LARGE SCALE GENOMIC DNA]</scope>
</reference>
<dbReference type="OMA" id="XVRIWEI"/>
<keyword evidence="1 3" id="KW-0853">WD repeat</keyword>
<dbReference type="OrthoDB" id="1850764at2759"/>
<dbReference type="CDD" id="cd14686">
    <property type="entry name" value="bZIP"/>
    <property type="match status" value="1"/>
</dbReference>
<evidence type="ECO:0000256" key="4">
    <source>
        <dbReference type="RuleBase" id="RU280818"/>
    </source>
</evidence>